<evidence type="ECO:0000313" key="3">
    <source>
        <dbReference type="Proteomes" id="UP001241747"/>
    </source>
</evidence>
<dbReference type="InterPro" id="IPR001893">
    <property type="entry name" value="Cys-rich_GLG1_repeat"/>
</dbReference>
<feature type="chain" id="PRO_5046510065" description="Cysteine rich repeat protein" evidence="1">
    <location>
        <begin position="29"/>
        <end position="84"/>
    </location>
</feature>
<sequence length="84" mass="8638">MARIRPLRPTLATICAIGALLLAAPSFAQSLADLQKACGADVKTLCAGVQPGGGRIKQCLMEKSEQISPACKSAMAAAAQARQK</sequence>
<proteinExistence type="predicted"/>
<gene>
    <name evidence="2" type="ORF">QOZ94_000581</name>
</gene>
<evidence type="ECO:0000313" key="2">
    <source>
        <dbReference type="EMBL" id="MDQ0503811.1"/>
    </source>
</evidence>
<organism evidence="2 3">
    <name type="scientific">Xanthobacter agilis</name>
    <dbReference type="NCBI Taxonomy" id="47492"/>
    <lineage>
        <taxon>Bacteria</taxon>
        <taxon>Pseudomonadati</taxon>
        <taxon>Pseudomonadota</taxon>
        <taxon>Alphaproteobacteria</taxon>
        <taxon>Hyphomicrobiales</taxon>
        <taxon>Xanthobacteraceae</taxon>
        <taxon>Xanthobacter</taxon>
    </lineage>
</organism>
<accession>A0ABU0L9J2</accession>
<dbReference type="Proteomes" id="UP001241747">
    <property type="component" value="Unassembled WGS sequence"/>
</dbReference>
<dbReference type="RefSeq" id="WP_237344872.1">
    <property type="nucleotide sequence ID" value="NZ_JABWGX010000006.1"/>
</dbReference>
<evidence type="ECO:0008006" key="4">
    <source>
        <dbReference type="Google" id="ProtNLM"/>
    </source>
</evidence>
<keyword evidence="1" id="KW-0732">Signal</keyword>
<dbReference type="EMBL" id="JAUSVY010000001">
    <property type="protein sequence ID" value="MDQ0503811.1"/>
    <property type="molecule type" value="Genomic_DNA"/>
</dbReference>
<comment type="caution">
    <text evidence="2">The sequence shown here is derived from an EMBL/GenBank/DDBJ whole genome shotgun (WGS) entry which is preliminary data.</text>
</comment>
<feature type="signal peptide" evidence="1">
    <location>
        <begin position="1"/>
        <end position="28"/>
    </location>
</feature>
<name>A0ABU0L9J2_XANAG</name>
<dbReference type="Pfam" id="PF00839">
    <property type="entry name" value="Cys_rich_FGFR"/>
    <property type="match status" value="1"/>
</dbReference>
<keyword evidence="3" id="KW-1185">Reference proteome</keyword>
<reference evidence="2 3" key="1">
    <citation type="submission" date="2023-07" db="EMBL/GenBank/DDBJ databases">
        <title>Genomic Encyclopedia of Type Strains, Phase IV (KMG-IV): sequencing the most valuable type-strain genomes for metagenomic binning, comparative biology and taxonomic classification.</title>
        <authorList>
            <person name="Goeker M."/>
        </authorList>
    </citation>
    <scope>NUCLEOTIDE SEQUENCE [LARGE SCALE GENOMIC DNA]</scope>
    <source>
        <strain evidence="2 3">DSM 3770</strain>
    </source>
</reference>
<protein>
    <recommendedName>
        <fullName evidence="4">Cysteine rich repeat protein</fullName>
    </recommendedName>
</protein>
<evidence type="ECO:0000256" key="1">
    <source>
        <dbReference type="SAM" id="SignalP"/>
    </source>
</evidence>